<evidence type="ECO:0000313" key="1">
    <source>
        <dbReference type="EMBL" id="AUB80438.1"/>
    </source>
</evidence>
<name>A0A2K8U4D7_9GAMM</name>
<organism evidence="1 2">
    <name type="scientific">Candidatus Thiodictyon syntrophicum</name>
    <dbReference type="NCBI Taxonomy" id="1166950"/>
    <lineage>
        <taxon>Bacteria</taxon>
        <taxon>Pseudomonadati</taxon>
        <taxon>Pseudomonadota</taxon>
        <taxon>Gammaproteobacteria</taxon>
        <taxon>Chromatiales</taxon>
        <taxon>Chromatiaceae</taxon>
        <taxon>Thiodictyon</taxon>
    </lineage>
</organism>
<dbReference type="EMBL" id="CP020370">
    <property type="protein sequence ID" value="AUB80438.1"/>
    <property type="molecule type" value="Genomic_DNA"/>
</dbReference>
<keyword evidence="2" id="KW-1185">Reference proteome</keyword>
<dbReference type="AlphaFoldDB" id="A0A2K8U4D7"/>
<gene>
    <name evidence="1" type="ORF">THSYN_05385</name>
</gene>
<dbReference type="Proteomes" id="UP000232638">
    <property type="component" value="Chromosome"/>
</dbReference>
<sequence length="120" mass="13729">MQFRYRFREQERRASIEVDEAGCNEAGIDLGLAERTIAELNLNCRRLAEARFAVYLELEEQKQRLRETGNLEAGRAGIRRLAAQCLDPDSQGRRLAFFTLIRERLGRAAEEHLEATGYSG</sequence>
<reference evidence="1 2" key="1">
    <citation type="submission" date="2017-03" db="EMBL/GenBank/DDBJ databases">
        <title>Complete genome sequence of Candidatus 'Thiodictyon syntrophicum' sp. nov. strain Cad16T, a photolithoautotroph purple sulfur bacterium isolated from an alpine meromictic lake.</title>
        <authorList>
            <person name="Luedin S.M."/>
            <person name="Pothier J.F."/>
            <person name="Danza F."/>
            <person name="Storelli N."/>
            <person name="Wittwer M."/>
            <person name="Tonolla M."/>
        </authorList>
    </citation>
    <scope>NUCLEOTIDE SEQUENCE [LARGE SCALE GENOMIC DNA]</scope>
    <source>
        <strain evidence="1 2">Cad16T</strain>
    </source>
</reference>
<accession>A0A2K8U4D7</accession>
<dbReference type="KEGG" id="tsy:THSYN_05385"/>
<evidence type="ECO:0000313" key="2">
    <source>
        <dbReference type="Proteomes" id="UP000232638"/>
    </source>
</evidence>
<protein>
    <submittedName>
        <fullName evidence="1">Uncharacterized protein</fullName>
    </submittedName>
</protein>
<proteinExistence type="predicted"/>